<gene>
    <name evidence="5" type="ORF">K8V39_09965</name>
</gene>
<feature type="modified residue" description="4-aspartylphosphate" evidence="3">
    <location>
        <position position="53"/>
    </location>
</feature>
<comment type="function">
    <text evidence="2">May play the central regulatory role in sporulation. It may be an element of the effector pathway responsible for the activation of sporulation genes in response to nutritional stress. Spo0A may act in concert with spo0H (a sigma factor) to control the expression of some genes that are critical to the sporulation process.</text>
</comment>
<dbReference type="SMART" id="SM00448">
    <property type="entry name" value="REC"/>
    <property type="match status" value="1"/>
</dbReference>
<name>A0A9D2VZI5_9FIRM</name>
<reference evidence="5" key="2">
    <citation type="submission" date="2021-09" db="EMBL/GenBank/DDBJ databases">
        <authorList>
            <person name="Gilroy R."/>
        </authorList>
    </citation>
    <scope>NUCLEOTIDE SEQUENCE</scope>
    <source>
        <strain evidence="5">USAMLcec4-12693</strain>
    </source>
</reference>
<dbReference type="AlphaFoldDB" id="A0A9D2VZI5"/>
<dbReference type="GO" id="GO:0000160">
    <property type="term" value="P:phosphorelay signal transduction system"/>
    <property type="evidence" value="ECO:0007669"/>
    <property type="project" value="InterPro"/>
</dbReference>
<dbReference type="PANTHER" id="PTHR43228">
    <property type="entry name" value="TWO-COMPONENT RESPONSE REGULATOR"/>
    <property type="match status" value="1"/>
</dbReference>
<organism evidence="5 6">
    <name type="scientific">Merdimonas faecis</name>
    <dbReference type="NCBI Taxonomy" id="1653435"/>
    <lineage>
        <taxon>Bacteria</taxon>
        <taxon>Bacillati</taxon>
        <taxon>Bacillota</taxon>
        <taxon>Clostridia</taxon>
        <taxon>Lachnospirales</taxon>
        <taxon>Lachnospiraceae</taxon>
        <taxon>Merdimonas</taxon>
    </lineage>
</organism>
<evidence type="ECO:0000256" key="1">
    <source>
        <dbReference type="ARBA" id="ARBA00018672"/>
    </source>
</evidence>
<proteinExistence type="predicted"/>
<dbReference type="SUPFAM" id="SSF52172">
    <property type="entry name" value="CheY-like"/>
    <property type="match status" value="1"/>
</dbReference>
<dbReference type="PROSITE" id="PS50110">
    <property type="entry name" value="RESPONSE_REGULATORY"/>
    <property type="match status" value="1"/>
</dbReference>
<protein>
    <recommendedName>
        <fullName evidence="1">Stage 0 sporulation protein A homolog</fullName>
    </recommendedName>
</protein>
<dbReference type="Proteomes" id="UP000813420">
    <property type="component" value="Unassembled WGS sequence"/>
</dbReference>
<dbReference type="EMBL" id="DYXE01000084">
    <property type="protein sequence ID" value="HJH50577.1"/>
    <property type="molecule type" value="Genomic_DNA"/>
</dbReference>
<dbReference type="Pfam" id="PF08664">
    <property type="entry name" value="YcbB"/>
    <property type="match status" value="1"/>
</dbReference>
<dbReference type="InterPro" id="IPR052048">
    <property type="entry name" value="ST_Response_Regulator"/>
</dbReference>
<dbReference type="InterPro" id="IPR001789">
    <property type="entry name" value="Sig_transdc_resp-reg_receiver"/>
</dbReference>
<evidence type="ECO:0000259" key="4">
    <source>
        <dbReference type="PROSITE" id="PS50110"/>
    </source>
</evidence>
<evidence type="ECO:0000313" key="6">
    <source>
        <dbReference type="Proteomes" id="UP000813420"/>
    </source>
</evidence>
<dbReference type="Pfam" id="PF00072">
    <property type="entry name" value="Response_reg"/>
    <property type="match status" value="1"/>
</dbReference>
<reference evidence="5" key="1">
    <citation type="journal article" date="2021" name="PeerJ">
        <title>Extensive microbial diversity within the chicken gut microbiome revealed by metagenomics and culture.</title>
        <authorList>
            <person name="Gilroy R."/>
            <person name="Ravi A."/>
            <person name="Getino M."/>
            <person name="Pursley I."/>
            <person name="Horton D.L."/>
            <person name="Alikhan N.F."/>
            <person name="Baker D."/>
            <person name="Gharbi K."/>
            <person name="Hall N."/>
            <person name="Watson M."/>
            <person name="Adriaenssens E.M."/>
            <person name="Foster-Nyarko E."/>
            <person name="Jarju S."/>
            <person name="Secka A."/>
            <person name="Antonio M."/>
            <person name="Oren A."/>
            <person name="Chaudhuri R.R."/>
            <person name="La Ragione R."/>
            <person name="Hildebrand F."/>
            <person name="Pallen M.J."/>
        </authorList>
    </citation>
    <scope>NUCLEOTIDE SEQUENCE</scope>
    <source>
        <strain evidence="5">USAMLcec4-12693</strain>
    </source>
</reference>
<evidence type="ECO:0000256" key="3">
    <source>
        <dbReference type="PROSITE-ProRule" id="PRU00169"/>
    </source>
</evidence>
<dbReference type="OrthoDB" id="1684633at2"/>
<sequence length="294" mass="33298">MKFYLLDDDKHIRMILKQIITDRELGTVCGTGSNGHEGLEDVFELKPDIIIVDLLMPEMDGITFVEHARTRLPDTAFIMLSQVSSKEMVSAAYEAGIEFFIQKPVNSIEVENVIQKVRQNLSMKRTLQKMQELFTEDIPGALPEEQAGSAETSADTQPLPSRNESMVTLQTILQRLGIIGDIGSRDIITVVEYMIQNHAKISELTLNELCSRFSDSPKSMEQRIRRAAAAGLVNLAHLGLEDYGNEIFTEYSNTLYNFEQVRREMDFIRGKSERHGNVKIKNFLNALVVYSVHK</sequence>
<dbReference type="RefSeq" id="WP_070089787.1">
    <property type="nucleotide sequence ID" value="NZ_CABMJS010000023.1"/>
</dbReference>
<dbReference type="PANTHER" id="PTHR43228:SF8">
    <property type="entry name" value="TRANSCRIPTIONAL REGULATORY PROTEIN GLNL"/>
    <property type="match status" value="1"/>
</dbReference>
<comment type="caution">
    <text evidence="5">The sequence shown here is derived from an EMBL/GenBank/DDBJ whole genome shotgun (WGS) entry which is preliminary data.</text>
</comment>
<feature type="domain" description="Response regulatory" evidence="4">
    <location>
        <begin position="2"/>
        <end position="118"/>
    </location>
</feature>
<evidence type="ECO:0000256" key="2">
    <source>
        <dbReference type="ARBA" id="ARBA00024867"/>
    </source>
</evidence>
<dbReference type="InterPro" id="IPR011006">
    <property type="entry name" value="CheY-like_superfamily"/>
</dbReference>
<accession>A0A9D2VZI5</accession>
<evidence type="ECO:0000313" key="5">
    <source>
        <dbReference type="EMBL" id="HJH50577.1"/>
    </source>
</evidence>
<dbReference type="InterPro" id="IPR013972">
    <property type="entry name" value="YcbB"/>
</dbReference>
<dbReference type="Gene3D" id="3.40.50.2300">
    <property type="match status" value="1"/>
</dbReference>
<keyword evidence="3" id="KW-0597">Phosphoprotein</keyword>